<evidence type="ECO:0000313" key="3">
    <source>
        <dbReference type="Proteomes" id="UP000481153"/>
    </source>
</evidence>
<dbReference type="Pfam" id="PF25597">
    <property type="entry name" value="SH3_retrovirus"/>
    <property type="match status" value="1"/>
</dbReference>
<accession>A0A6G0XQA4</accession>
<reference evidence="2 3" key="1">
    <citation type="submission" date="2019-07" db="EMBL/GenBank/DDBJ databases">
        <title>Genomics analysis of Aphanomyces spp. identifies a new class of oomycete effector associated with host adaptation.</title>
        <authorList>
            <person name="Gaulin E."/>
        </authorList>
    </citation>
    <scope>NUCLEOTIDE SEQUENCE [LARGE SCALE GENOMIC DNA]</scope>
    <source>
        <strain evidence="2 3">ATCC 201684</strain>
    </source>
</reference>
<evidence type="ECO:0000259" key="1">
    <source>
        <dbReference type="Pfam" id="PF25597"/>
    </source>
</evidence>
<evidence type="ECO:0000313" key="2">
    <source>
        <dbReference type="EMBL" id="KAF0742694.1"/>
    </source>
</evidence>
<dbReference type="AlphaFoldDB" id="A0A6G0XQA4"/>
<feature type="domain" description="Retroviral polymerase SH3-like" evidence="1">
    <location>
        <begin position="7"/>
        <end position="74"/>
    </location>
</feature>
<name>A0A6G0XQA4_9STRA</name>
<comment type="caution">
    <text evidence="2">The sequence shown here is derived from an EMBL/GenBank/DDBJ whole genome shotgun (WGS) entry which is preliminary data.</text>
</comment>
<gene>
    <name evidence="2" type="ORF">Ae201684_002395</name>
</gene>
<dbReference type="InterPro" id="IPR057670">
    <property type="entry name" value="SH3_retrovirus"/>
</dbReference>
<dbReference type="VEuPathDB" id="FungiDB:AeMF1_004392"/>
<dbReference type="EMBL" id="VJMJ01000025">
    <property type="protein sequence ID" value="KAF0742694.1"/>
    <property type="molecule type" value="Genomic_DNA"/>
</dbReference>
<protein>
    <recommendedName>
        <fullName evidence="1">Retroviral polymerase SH3-like domain-containing protein</fullName>
    </recommendedName>
</protein>
<dbReference type="Proteomes" id="UP000481153">
    <property type="component" value="Unassembled WGS sequence"/>
</dbReference>
<sequence>MRVFDSLCIAHIPSKAQIPGGNTKRQKLDNKAVRGIFLGYAEDRHVYKVLDCTTRQPLVSIHATFDELDSIASQEPKRKELLKLAQIHDLTLDFYSRQASQEVDSLFNGVTTKNTFDDKEISALDSFVQQFSILDNDLGRNQSGCIKWQSPCMSQPGLQPVQLQAV</sequence>
<organism evidence="2 3">
    <name type="scientific">Aphanomyces euteiches</name>
    <dbReference type="NCBI Taxonomy" id="100861"/>
    <lineage>
        <taxon>Eukaryota</taxon>
        <taxon>Sar</taxon>
        <taxon>Stramenopiles</taxon>
        <taxon>Oomycota</taxon>
        <taxon>Saprolegniomycetes</taxon>
        <taxon>Saprolegniales</taxon>
        <taxon>Verrucalvaceae</taxon>
        <taxon>Aphanomyces</taxon>
    </lineage>
</organism>
<proteinExistence type="predicted"/>
<keyword evidence="3" id="KW-1185">Reference proteome</keyword>